<evidence type="ECO:0000313" key="2">
    <source>
        <dbReference type="Proteomes" id="UP001497535"/>
    </source>
</evidence>
<evidence type="ECO:0000313" key="1">
    <source>
        <dbReference type="EMBL" id="CAK5018511.1"/>
    </source>
</evidence>
<name>A0ACB0XUF6_MELEN</name>
<protein>
    <submittedName>
        <fullName evidence="1">Uncharacterized protein</fullName>
    </submittedName>
</protein>
<keyword evidence="2" id="KW-1185">Reference proteome</keyword>
<reference evidence="1" key="1">
    <citation type="submission" date="2023-11" db="EMBL/GenBank/DDBJ databases">
        <authorList>
            <person name="Poullet M."/>
        </authorList>
    </citation>
    <scope>NUCLEOTIDE SEQUENCE</scope>
    <source>
        <strain evidence="1">E1834</strain>
    </source>
</reference>
<dbReference type="Proteomes" id="UP001497535">
    <property type="component" value="Unassembled WGS sequence"/>
</dbReference>
<comment type="caution">
    <text evidence="1">The sequence shown here is derived from an EMBL/GenBank/DDBJ whole genome shotgun (WGS) entry which is preliminary data.</text>
</comment>
<sequence length="281" mass="32722">MNILLLPVEVHLDIFKYLNFNQISSIQQTNSYFCSLIDKYIGILAKKKFYSFETIVYKSVNDKNKYLKLNEEDIGLADGFELSKELEKKWQHAIDNKTPMYYFSESLKSKEPYIINFAICVTVKKPKRKDDTSSKRLLLKLPYIPKNIKEMLLWRSWLVRLLLNCSYVKYEAKFANIIFNPIMIVLLFKNTNPLISLTLKHCENGVCAEGGQSCTQFWPNFLEDMEKENASQNLPWLPYAKVATLSCLMCVMQENGSNSGVQNLFFLSTSTYGYRNRLPKE</sequence>
<dbReference type="EMBL" id="CAVMJV010000003">
    <property type="protein sequence ID" value="CAK5018511.1"/>
    <property type="molecule type" value="Genomic_DNA"/>
</dbReference>
<accession>A0ACB0XUF6</accession>
<proteinExistence type="predicted"/>
<organism evidence="1 2">
    <name type="scientific">Meloidogyne enterolobii</name>
    <name type="common">Root-knot nematode worm</name>
    <name type="synonym">Meloidogyne mayaguensis</name>
    <dbReference type="NCBI Taxonomy" id="390850"/>
    <lineage>
        <taxon>Eukaryota</taxon>
        <taxon>Metazoa</taxon>
        <taxon>Ecdysozoa</taxon>
        <taxon>Nematoda</taxon>
        <taxon>Chromadorea</taxon>
        <taxon>Rhabditida</taxon>
        <taxon>Tylenchina</taxon>
        <taxon>Tylenchomorpha</taxon>
        <taxon>Tylenchoidea</taxon>
        <taxon>Meloidogynidae</taxon>
        <taxon>Meloidogyninae</taxon>
        <taxon>Meloidogyne</taxon>
    </lineage>
</organism>
<gene>
    <name evidence="1" type="ORF">MENTE1834_LOCUS3846</name>
</gene>